<protein>
    <submittedName>
        <fullName evidence="1">Uncharacterized protein</fullName>
    </submittedName>
</protein>
<proteinExistence type="predicted"/>
<accession>X0T2F1</accession>
<evidence type="ECO:0000313" key="1">
    <source>
        <dbReference type="EMBL" id="GAF87419.1"/>
    </source>
</evidence>
<organism evidence="1">
    <name type="scientific">marine sediment metagenome</name>
    <dbReference type="NCBI Taxonomy" id="412755"/>
    <lineage>
        <taxon>unclassified sequences</taxon>
        <taxon>metagenomes</taxon>
        <taxon>ecological metagenomes</taxon>
    </lineage>
</organism>
<dbReference type="EMBL" id="BARS01019106">
    <property type="protein sequence ID" value="GAF87419.1"/>
    <property type="molecule type" value="Genomic_DNA"/>
</dbReference>
<name>X0T2F1_9ZZZZ</name>
<comment type="caution">
    <text evidence="1">The sequence shown here is derived from an EMBL/GenBank/DDBJ whole genome shotgun (WGS) entry which is preliminary data.</text>
</comment>
<sequence length="107" mass="11278">AEKFFAGTLPASGQTGCIVKSLLLSPKDAVFEDKKTNGRITKKHAVLTLLGGYQNILKAVEKLQNRPQGVWLDSVNIQEDSGTGVLECSMGIAVYVADGTGSSPPNS</sequence>
<reference evidence="1" key="1">
    <citation type="journal article" date="2014" name="Front. Microbiol.">
        <title>High frequency of phylogenetically diverse reductive dehalogenase-homologous genes in deep subseafloor sedimentary metagenomes.</title>
        <authorList>
            <person name="Kawai M."/>
            <person name="Futagami T."/>
            <person name="Toyoda A."/>
            <person name="Takaki Y."/>
            <person name="Nishi S."/>
            <person name="Hori S."/>
            <person name="Arai W."/>
            <person name="Tsubouchi T."/>
            <person name="Morono Y."/>
            <person name="Uchiyama I."/>
            <person name="Ito T."/>
            <person name="Fujiyama A."/>
            <person name="Inagaki F."/>
            <person name="Takami H."/>
        </authorList>
    </citation>
    <scope>NUCLEOTIDE SEQUENCE</scope>
    <source>
        <strain evidence="1">Expedition CK06-06</strain>
    </source>
</reference>
<feature type="non-terminal residue" evidence="1">
    <location>
        <position position="1"/>
    </location>
</feature>
<dbReference type="AlphaFoldDB" id="X0T2F1"/>
<gene>
    <name evidence="1" type="ORF">S01H1_31000</name>
</gene>